<dbReference type="InterPro" id="IPR001680">
    <property type="entry name" value="WD40_rpt"/>
</dbReference>
<dbReference type="PROSITE" id="PS50837">
    <property type="entry name" value="NACHT"/>
    <property type="match status" value="1"/>
</dbReference>
<dbReference type="PANTHER" id="PTHR19848">
    <property type="entry name" value="WD40 REPEAT PROTEIN"/>
    <property type="match status" value="1"/>
</dbReference>
<dbReference type="CDD" id="cd00200">
    <property type="entry name" value="WD40"/>
    <property type="match status" value="2"/>
</dbReference>
<evidence type="ECO:0000259" key="5">
    <source>
        <dbReference type="PROSITE" id="PS50837"/>
    </source>
</evidence>
<gene>
    <name evidence="6" type="ORF">RSOLAG22IIIB_06697</name>
</gene>
<dbReference type="SUPFAM" id="SSF52540">
    <property type="entry name" value="P-loop containing nucleoside triphosphate hydrolases"/>
    <property type="match status" value="1"/>
</dbReference>
<dbReference type="InterPro" id="IPR007111">
    <property type="entry name" value="NACHT_NTPase"/>
</dbReference>
<dbReference type="InterPro" id="IPR015943">
    <property type="entry name" value="WD40/YVTN_repeat-like_dom_sf"/>
</dbReference>
<feature type="repeat" description="WD" evidence="3">
    <location>
        <begin position="720"/>
        <end position="761"/>
    </location>
</feature>
<dbReference type="Pfam" id="PF00400">
    <property type="entry name" value="WD40"/>
    <property type="match status" value="10"/>
</dbReference>
<protein>
    <submittedName>
        <fullName evidence="6">WD repeat-containing protein on Y chromosome</fullName>
    </submittedName>
</protein>
<evidence type="ECO:0000256" key="2">
    <source>
        <dbReference type="ARBA" id="ARBA00022737"/>
    </source>
</evidence>
<dbReference type="SUPFAM" id="SSF50978">
    <property type="entry name" value="WD40 repeat-like"/>
    <property type="match status" value="2"/>
</dbReference>
<keyword evidence="2" id="KW-0677">Repeat</keyword>
<dbReference type="InterPro" id="IPR036322">
    <property type="entry name" value="WD40_repeat_dom_sf"/>
</dbReference>
<keyword evidence="7" id="KW-1185">Reference proteome</keyword>
<dbReference type="PANTHER" id="PTHR19848:SF8">
    <property type="entry name" value="F-BOX AND WD REPEAT DOMAIN CONTAINING 7"/>
    <property type="match status" value="1"/>
</dbReference>
<dbReference type="InterPro" id="IPR019775">
    <property type="entry name" value="WD40_repeat_CS"/>
</dbReference>
<dbReference type="PROSITE" id="PS50294">
    <property type="entry name" value="WD_REPEATS_REGION"/>
    <property type="match status" value="8"/>
</dbReference>
<dbReference type="InterPro" id="IPR027417">
    <property type="entry name" value="P-loop_NTPase"/>
</dbReference>
<feature type="repeat" description="WD" evidence="3">
    <location>
        <begin position="677"/>
        <end position="718"/>
    </location>
</feature>
<dbReference type="Pfam" id="PF24883">
    <property type="entry name" value="NPHP3_N"/>
    <property type="match status" value="1"/>
</dbReference>
<dbReference type="Proteomes" id="UP000044841">
    <property type="component" value="Unassembled WGS sequence"/>
</dbReference>
<evidence type="ECO:0000256" key="1">
    <source>
        <dbReference type="ARBA" id="ARBA00022574"/>
    </source>
</evidence>
<feature type="repeat" description="WD" evidence="3">
    <location>
        <begin position="634"/>
        <end position="675"/>
    </location>
</feature>
<feature type="domain" description="NACHT" evidence="5">
    <location>
        <begin position="15"/>
        <end position="160"/>
    </location>
</feature>
<dbReference type="EMBL" id="CYGV01001845">
    <property type="protein sequence ID" value="CUA77645.1"/>
    <property type="molecule type" value="Genomic_DNA"/>
</dbReference>
<sequence>MSDLNDWARDSGGPSIFWMNGMAGTGKTTIACTFSEALEQGDRLAASFFCTRTTAECRDVTRIIPTIAYQLARYCTPFQSSLCEALGKEPDLGSKHVRKQFERLLRDPLLQSADAVPSNLVVIIDALDECEDQTGVKLILDLLFQHASTFPLKVYVTSRPEPEIYNRMALHSYAREVIHLHEIENSLVQADIELYLQAELTFVPHSASDIAELVQRSGVLFIYAATLVRYIDSGKQSADPYDRLRSVLNVARETTKHHTQIDALYTAILKSALNDEELEANEKNTIWAVLRTVLLAQEPISIDTISTLSGIEPRRVLFAIQPLRSVLHQSEQTGVVSTLHASFPDFMFSSERSGAYFCDTVKHSHALAERCFLEMQEQLRFNICELETSFIPDTAVNGIEGRIKEKILPPLAYACRYWGSHLALASKSEALLMVLNDFICHRLLFWMEVMNLRRETGVCLATLVMAKQWLNTGSTSPELVILVEDARNFVTSFASSPVADSTPHIYISLLPLCPRSSSVYQNYWNRTHGLLELKGSLIEHREAAALATWNLGSWVNSIAYSPDGTRVAAGCEDCTVRIMNAHDGTPLLDPLKGHTGDVNSVAFSPDGKLVASGSDDCTVRVWNAYTGVPTTGPLQAHEDIVTSVSFSPDGTQIVSGSGDSTICIWDAYNGTLLRSSFTKHGSNVNSVAFSPDGALIAFASDDNTIRLWNTHDGTPATSPLKGHTSHVTSIAFTPDGNRLVSGSDDCTIRVWNTSDGSLATSPFQGHTNEVISVAVSPDGTKVASGSEDHTVRVWNIDDGSLVAGPFAGHTDLINLVAFSPDGTRIISGSDDQTIRVWNVRDGLLPLPVPFGDHIYRVQSVSLPDNNTRILSCSEDSSIWAWDITPEGIVPSLSDQELDTNPPRMQSSETYSLTFTPDHCIEVRSKTDGSLLAGPLRGHTDDITLCAFSADSRYLVTGSDDGTICMWDLNKAELVGVPFQGHASWVTSVALCPDASCVVSCSYDGTARIWNTHCTMIPAPAPPNSLAKRSLHHNSDPILEGWTIRDDGWVINSSLAMLFWIPSDLASIDAWPSPHAKFIITKKGVLQIVQKELAIEAGLVATCGISPCAMAGIYLLSSTVWNASRLVEQGMSNAQAQPNALSRWIDWTRAPEAGAHESIPTAMGLLSNADHQGHGPTNGHFIQQKIKPISSEEVDVIIEQGNGKRAGNWAVRDVFRRCALPKNISVAKFMWQGESQSRVSFVAKGKQGKSHRVGQKPSQDARRPQSASSGVIYSVMIVSEMIQGVWRRR</sequence>
<feature type="repeat" description="WD" evidence="3">
    <location>
        <begin position="978"/>
        <end position="1010"/>
    </location>
</feature>
<dbReference type="PROSITE" id="PS50082">
    <property type="entry name" value="WD_REPEATS_2"/>
    <property type="match status" value="9"/>
</dbReference>
<dbReference type="InterPro" id="IPR020472">
    <property type="entry name" value="WD40_PAC1"/>
</dbReference>
<feature type="repeat" description="WD" evidence="3">
    <location>
        <begin position="806"/>
        <end position="842"/>
    </location>
</feature>
<proteinExistence type="predicted"/>
<feature type="repeat" description="WD" evidence="3">
    <location>
        <begin position="591"/>
        <end position="623"/>
    </location>
</feature>
<keyword evidence="1 3" id="KW-0853">WD repeat</keyword>
<dbReference type="SMART" id="SM00320">
    <property type="entry name" value="WD40"/>
    <property type="match status" value="10"/>
</dbReference>
<name>A0A0K6GGL7_9AGAM</name>
<dbReference type="PRINTS" id="PR00320">
    <property type="entry name" value="GPROTEINBRPT"/>
</dbReference>
<organism evidence="6 7">
    <name type="scientific">Rhizoctonia solani</name>
    <dbReference type="NCBI Taxonomy" id="456999"/>
    <lineage>
        <taxon>Eukaryota</taxon>
        <taxon>Fungi</taxon>
        <taxon>Dikarya</taxon>
        <taxon>Basidiomycota</taxon>
        <taxon>Agaricomycotina</taxon>
        <taxon>Agaricomycetes</taxon>
        <taxon>Cantharellales</taxon>
        <taxon>Ceratobasidiaceae</taxon>
        <taxon>Rhizoctonia</taxon>
    </lineage>
</organism>
<feature type="repeat" description="WD" evidence="3">
    <location>
        <begin position="935"/>
        <end position="976"/>
    </location>
</feature>
<dbReference type="Gene3D" id="2.130.10.10">
    <property type="entry name" value="YVTN repeat-like/Quinoprotein amine dehydrogenase"/>
    <property type="match status" value="4"/>
</dbReference>
<dbReference type="Gene3D" id="3.40.50.300">
    <property type="entry name" value="P-loop containing nucleotide triphosphate hydrolases"/>
    <property type="match status" value="1"/>
</dbReference>
<feature type="repeat" description="WD" evidence="3">
    <location>
        <begin position="850"/>
        <end position="883"/>
    </location>
</feature>
<evidence type="ECO:0000256" key="4">
    <source>
        <dbReference type="SAM" id="MobiDB-lite"/>
    </source>
</evidence>
<evidence type="ECO:0000313" key="7">
    <source>
        <dbReference type="Proteomes" id="UP000044841"/>
    </source>
</evidence>
<feature type="region of interest" description="Disordered" evidence="4">
    <location>
        <begin position="1242"/>
        <end position="1266"/>
    </location>
</feature>
<evidence type="ECO:0000313" key="6">
    <source>
        <dbReference type="EMBL" id="CUA77645.1"/>
    </source>
</evidence>
<dbReference type="PROSITE" id="PS00678">
    <property type="entry name" value="WD_REPEATS_1"/>
    <property type="match status" value="5"/>
</dbReference>
<feature type="repeat" description="WD" evidence="3">
    <location>
        <begin position="763"/>
        <end position="804"/>
    </location>
</feature>
<evidence type="ECO:0000256" key="3">
    <source>
        <dbReference type="PROSITE-ProRule" id="PRU00221"/>
    </source>
</evidence>
<reference evidence="6 7" key="1">
    <citation type="submission" date="2015-07" db="EMBL/GenBank/DDBJ databases">
        <authorList>
            <person name="Noorani M."/>
        </authorList>
    </citation>
    <scope>NUCLEOTIDE SEQUENCE [LARGE SCALE GENOMIC DNA]</scope>
    <source>
        <strain evidence="6">BBA 69670</strain>
    </source>
</reference>
<accession>A0A0K6GGL7</accession>
<dbReference type="InterPro" id="IPR056884">
    <property type="entry name" value="NPHP3-like_N"/>
</dbReference>